<dbReference type="OrthoDB" id="9845301at2"/>
<dbReference type="EMBL" id="JACEIP010000031">
    <property type="protein sequence ID" value="MBA4544179.1"/>
    <property type="molecule type" value="Genomic_DNA"/>
</dbReference>
<evidence type="ECO:0000256" key="1">
    <source>
        <dbReference type="SAM" id="MobiDB-lite"/>
    </source>
</evidence>
<gene>
    <name evidence="3" type="ORF">H1164_15050</name>
</gene>
<keyword evidence="2" id="KW-0472">Membrane</keyword>
<feature type="transmembrane region" description="Helical" evidence="2">
    <location>
        <begin position="132"/>
        <end position="151"/>
    </location>
</feature>
<proteinExistence type="predicted"/>
<comment type="caution">
    <text evidence="3">The sequence shown here is derived from an EMBL/GenBank/DDBJ whole genome shotgun (WGS) entry which is preliminary data.</text>
</comment>
<organism evidence="3 4">
    <name type="scientific">Thermoactinomyces daqus</name>
    <dbReference type="NCBI Taxonomy" id="1329516"/>
    <lineage>
        <taxon>Bacteria</taxon>
        <taxon>Bacillati</taxon>
        <taxon>Bacillota</taxon>
        <taxon>Bacilli</taxon>
        <taxon>Bacillales</taxon>
        <taxon>Thermoactinomycetaceae</taxon>
        <taxon>Thermoactinomyces</taxon>
    </lineage>
</organism>
<evidence type="ECO:0000313" key="4">
    <source>
        <dbReference type="Proteomes" id="UP000530514"/>
    </source>
</evidence>
<dbReference type="AlphaFoldDB" id="A0A7W1XCR9"/>
<dbReference type="RefSeq" id="WP_033101623.1">
    <property type="nucleotide sequence ID" value="NZ_JACEIP010000031.1"/>
</dbReference>
<feature type="transmembrane region" description="Helical" evidence="2">
    <location>
        <begin position="60"/>
        <end position="83"/>
    </location>
</feature>
<name>A0A7W1XCR9_9BACL</name>
<keyword evidence="4" id="KW-1185">Reference proteome</keyword>
<feature type="compositionally biased region" description="Polar residues" evidence="1">
    <location>
        <begin position="224"/>
        <end position="246"/>
    </location>
</feature>
<keyword evidence="2" id="KW-1133">Transmembrane helix</keyword>
<sequence length="344" mass="39003">MSYHKGNRKRDRFDYAITGIFIFAIIVSFNHTIELYKSAGFDDPIGWLNHLTEKWLGENFFTLALFATLAAEAAFSVGLWGLYEAFRVEQRFPGWRYKWMWGMFLGGLVVIGWANIGGTLGYNYLYGNPIKGLVLGLSVPYFVLNAVLVNFSRSMEPSVQPEQPEQSKLTLWAASLGNALNTFMEITQKPERAVQEHTEQNVHVQGVHSGLNHFVQDKNEHSENVQAEQGVHSQDIQSEQSESVQAKQDERSKDEQIVQEKKEQAVQNERPETEQPEHVQRKRTNLYIVNGSKNSSKVEQAVQCAIEMLERNEQISVRKLAQAAGCSLGTAQNALNKLKERKQA</sequence>
<reference evidence="3 4" key="1">
    <citation type="submission" date="2020-07" db="EMBL/GenBank/DDBJ databases">
        <authorList>
            <person name="Feng H."/>
        </authorList>
    </citation>
    <scope>NUCLEOTIDE SEQUENCE [LARGE SCALE GENOMIC DNA]</scope>
    <source>
        <strain evidence="4">s-11</strain>
    </source>
</reference>
<feature type="region of interest" description="Disordered" evidence="1">
    <location>
        <begin position="221"/>
        <end position="284"/>
    </location>
</feature>
<evidence type="ECO:0000313" key="3">
    <source>
        <dbReference type="EMBL" id="MBA4544179.1"/>
    </source>
</evidence>
<accession>A0A7W1XCR9</accession>
<keyword evidence="2" id="KW-0812">Transmembrane</keyword>
<feature type="compositionally biased region" description="Basic and acidic residues" evidence="1">
    <location>
        <begin position="247"/>
        <end position="279"/>
    </location>
</feature>
<feature type="transmembrane region" description="Helical" evidence="2">
    <location>
        <begin position="12"/>
        <end position="33"/>
    </location>
</feature>
<feature type="transmembrane region" description="Helical" evidence="2">
    <location>
        <begin position="104"/>
        <end position="126"/>
    </location>
</feature>
<dbReference type="Proteomes" id="UP000530514">
    <property type="component" value="Unassembled WGS sequence"/>
</dbReference>
<evidence type="ECO:0000256" key="2">
    <source>
        <dbReference type="SAM" id="Phobius"/>
    </source>
</evidence>
<protein>
    <submittedName>
        <fullName evidence="3">Uncharacterized protein</fullName>
    </submittedName>
</protein>